<comment type="caution">
    <text evidence="7">The sequence shown here is derived from an EMBL/GenBank/DDBJ whole genome shotgun (WGS) entry which is preliminary data.</text>
</comment>
<keyword evidence="5" id="KW-0482">Metalloprotease</keyword>
<feature type="domain" description="MPN" evidence="6">
    <location>
        <begin position="15"/>
        <end position="138"/>
    </location>
</feature>
<reference evidence="7 8" key="1">
    <citation type="submission" date="2015-11" db="EMBL/GenBank/DDBJ databases">
        <authorList>
            <person name="Lin W."/>
        </authorList>
    </citation>
    <scope>NUCLEOTIDE SEQUENCE [LARGE SCALE GENOMIC DNA]</scope>
    <source>
        <strain evidence="7 8">HCH-1</strain>
    </source>
</reference>
<dbReference type="Pfam" id="PF04002">
    <property type="entry name" value="RadC"/>
    <property type="match status" value="1"/>
</dbReference>
<evidence type="ECO:0000256" key="5">
    <source>
        <dbReference type="ARBA" id="ARBA00023049"/>
    </source>
</evidence>
<proteinExistence type="predicted"/>
<dbReference type="RefSeq" id="WP_085053112.1">
    <property type="nucleotide sequence ID" value="NZ_LNQR01000089.1"/>
</dbReference>
<name>A0ABR5SCV1_9BACT</name>
<organism evidence="7 8">
    <name type="scientific">Candidatus Magnetominusculus xianensis</name>
    <dbReference type="NCBI Taxonomy" id="1748249"/>
    <lineage>
        <taxon>Bacteria</taxon>
        <taxon>Pseudomonadati</taxon>
        <taxon>Nitrospirota</taxon>
        <taxon>Nitrospiria</taxon>
        <taxon>Nitrospirales</taxon>
        <taxon>Nitrospiraceae</taxon>
        <taxon>Candidatus Magnetominusculus</taxon>
    </lineage>
</organism>
<keyword evidence="1" id="KW-0645">Protease</keyword>
<keyword evidence="3" id="KW-0378">Hydrolase</keyword>
<dbReference type="Proteomes" id="UP000060487">
    <property type="component" value="Unassembled WGS sequence"/>
</dbReference>
<dbReference type="CDD" id="cd08071">
    <property type="entry name" value="MPN_DUF2466"/>
    <property type="match status" value="1"/>
</dbReference>
<evidence type="ECO:0000313" key="7">
    <source>
        <dbReference type="EMBL" id="KWT82478.1"/>
    </source>
</evidence>
<evidence type="ECO:0000256" key="3">
    <source>
        <dbReference type="ARBA" id="ARBA00022801"/>
    </source>
</evidence>
<dbReference type="Gene3D" id="3.40.140.10">
    <property type="entry name" value="Cytidine Deaminase, domain 2"/>
    <property type="match status" value="1"/>
</dbReference>
<protein>
    <submittedName>
        <fullName evidence="7">DNA repair protein RadC</fullName>
    </submittedName>
</protein>
<sequence length="212" mass="24200">MYLKVVRVGRPASGTKIISSAHDVYNILHFISKEDRENLFAIHLDTQNRFLGKEILAKGSLNICAITLREVFKTACLNNTSAIILVHNHTGGRAAPSEDDFLLTDRVKAFANQINIKILDHLIIGDGEIYSIESRVRFIIPSKRHTIEKLFTKVLKDDRCIEAINRLNIEVYDCSLCIYDKKDGYGYLYMSKDDNVRIIFDTNYKTLGVEED</sequence>
<keyword evidence="2" id="KW-0479">Metal-binding</keyword>
<accession>A0ABR5SCV1</accession>
<evidence type="ECO:0000256" key="4">
    <source>
        <dbReference type="ARBA" id="ARBA00022833"/>
    </source>
</evidence>
<evidence type="ECO:0000256" key="1">
    <source>
        <dbReference type="ARBA" id="ARBA00022670"/>
    </source>
</evidence>
<keyword evidence="8" id="KW-1185">Reference proteome</keyword>
<dbReference type="InterPro" id="IPR025657">
    <property type="entry name" value="RadC_JAB"/>
</dbReference>
<gene>
    <name evidence="7" type="ORF">ASN18_2510</name>
</gene>
<evidence type="ECO:0000313" key="8">
    <source>
        <dbReference type="Proteomes" id="UP000060487"/>
    </source>
</evidence>
<evidence type="ECO:0000259" key="6">
    <source>
        <dbReference type="PROSITE" id="PS50249"/>
    </source>
</evidence>
<evidence type="ECO:0000256" key="2">
    <source>
        <dbReference type="ARBA" id="ARBA00022723"/>
    </source>
</evidence>
<dbReference type="InterPro" id="IPR001405">
    <property type="entry name" value="UPF0758"/>
</dbReference>
<dbReference type="PROSITE" id="PS50249">
    <property type="entry name" value="MPN"/>
    <property type="match status" value="1"/>
</dbReference>
<dbReference type="EMBL" id="LNQR01000089">
    <property type="protein sequence ID" value="KWT82478.1"/>
    <property type="molecule type" value="Genomic_DNA"/>
</dbReference>
<dbReference type="InterPro" id="IPR037518">
    <property type="entry name" value="MPN"/>
</dbReference>
<keyword evidence="4" id="KW-0862">Zinc</keyword>
<dbReference type="PANTHER" id="PTHR30471">
    <property type="entry name" value="DNA REPAIR PROTEIN RADC"/>
    <property type="match status" value="1"/>
</dbReference>
<dbReference type="PANTHER" id="PTHR30471:SF3">
    <property type="entry name" value="UPF0758 PROTEIN YEES-RELATED"/>
    <property type="match status" value="1"/>
</dbReference>